<dbReference type="InterPro" id="IPR011050">
    <property type="entry name" value="Pectin_lyase_fold/virulence"/>
</dbReference>
<evidence type="ECO:0000256" key="2">
    <source>
        <dbReference type="SAM" id="SignalP"/>
    </source>
</evidence>
<dbReference type="RefSeq" id="WP_079667300.1">
    <property type="nucleotide sequence ID" value="NZ_FUYZ01000006.1"/>
</dbReference>
<dbReference type="InterPro" id="IPR059226">
    <property type="entry name" value="Choice_anch_Q_dom"/>
</dbReference>
<dbReference type="Pfam" id="PF18962">
    <property type="entry name" value="Por_Secre_tail"/>
    <property type="match status" value="1"/>
</dbReference>
<evidence type="ECO:0000259" key="3">
    <source>
        <dbReference type="Pfam" id="PF18962"/>
    </source>
</evidence>
<feature type="domain" description="Secretion system C-terminal sorting" evidence="3">
    <location>
        <begin position="1326"/>
        <end position="1387"/>
    </location>
</feature>
<reference evidence="4 5" key="1">
    <citation type="submission" date="2017-02" db="EMBL/GenBank/DDBJ databases">
        <authorList>
            <person name="Peterson S.W."/>
        </authorList>
    </citation>
    <scope>NUCLEOTIDE SEQUENCE [LARGE SCALE GENOMIC DNA]</scope>
    <source>
        <strain evidence="4 5">DSM 22323</strain>
    </source>
</reference>
<dbReference type="InterPro" id="IPR026444">
    <property type="entry name" value="Secre_tail"/>
</dbReference>
<organism evidence="4 5">
    <name type="scientific">Soonwooa buanensis</name>
    <dbReference type="NCBI Taxonomy" id="619805"/>
    <lineage>
        <taxon>Bacteria</taxon>
        <taxon>Pseudomonadati</taxon>
        <taxon>Bacteroidota</taxon>
        <taxon>Flavobacteriia</taxon>
        <taxon>Flavobacteriales</taxon>
        <taxon>Weeksellaceae</taxon>
        <taxon>Chryseobacterium group</taxon>
        <taxon>Soonwooa</taxon>
    </lineage>
</organism>
<proteinExistence type="predicted"/>
<dbReference type="EMBL" id="FUYZ01000006">
    <property type="protein sequence ID" value="SKB95841.1"/>
    <property type="molecule type" value="Genomic_DNA"/>
</dbReference>
<evidence type="ECO:0000256" key="1">
    <source>
        <dbReference type="ARBA" id="ARBA00022729"/>
    </source>
</evidence>
<dbReference type="NCBIfam" id="NF041518">
    <property type="entry name" value="choice_anch_Q"/>
    <property type="match status" value="1"/>
</dbReference>
<keyword evidence="1 2" id="KW-0732">Signal</keyword>
<feature type="chain" id="PRO_5013024479" evidence="2">
    <location>
        <begin position="20"/>
        <end position="1388"/>
    </location>
</feature>
<dbReference type="OrthoDB" id="9813840at2"/>
<sequence length="1388" mass="152693">MKKNILQVFLMLCHVLMWAKTPNSKIGYENDRKPLISALNIKTKNNQNFAHVPTSSSNAKDNTQSASQAFVTVWDLSQSGSDNTTIKFDLSFSGPVRYTWKSIDGLDNGSGNITTATATINTLPVGKTIELSLDPSNLKAFAIGSTDRDRLIDVKQWGTANWTTMSSAFANCHKLNVSATDIPNLSAVTDMSMMFSNCFVLNGPSNINNWNVSNVTNMQRLFEYAYVFNQNIGSWKTTKVTNMVQMFYFATDFDQNIASWDTSNITNMAGTFFEASSFSQDISRWKTSKVTNMGGMFAFANSFNQDISSWDTSQVTDMSDMFNSNKLFNQNIAGWNTSNVTNMRAMFNNTKSFNQDISGWDTRKVTTMKEMFKIATAFNQSLGNWKLNSITDLGDMLSNSGMDCAKYSATLMGWAANPNIVSGVSLGADNKLYTPIANAAHQTLLNKGWTINDQPGDCFLYVNKNVATSGNGSSWATAYKELADALKQAYDNRFAYGPLKPLQIWVAGGTYTPLYPYNSFSTANATNRNNTFQLLNNVQVFGGFAGTEDSLEQRDLSLVSNKSVLSGEIGTAVTTDNTYHIVISNANPNTTILDGFTISGAYASDAPLLSPPNPLVIEAGQAGGIYNYNSSTIYRNLIIRDNFALGGAGMVNRDSTFPPTTTPTLKNIVFINNIASPRSAAIYNNNASPIISNVTIVNNYSGTNTNDGGAILSDSQSSPKIYNTVFWNNKKGSPTSTNSLGLDIINTVTASVTLKNSLTQSYTTGNAADNNKVGVDPQFVNMSTGDLRLSTNSPAIDAGNGTLYAEAGGSLYKDEDLVGQSRTQGCVIDMGAYEHTESEQFTIWKDGLWSKNPPTEGVNACIDATLNLSNKLNVKKIKILPDGQLNIQSNASLIVAENITQSKDNQIVLESDANLIQIPNNAQNSNHKIIVKRNIKMNKMDYSYWGTPVSNQKLLDNGGDGFSVGTPNNRIYFYNEPNDYFKPTTDQYFVAGKAYAIRGKDNFTDGNLPFTTYEYQFNGGINNGQVTVEVQKSKNTGTSEHGNNLIGNPYPSNIDFDKFFNFGTNKNFISAKAWFWTNASPSIDQQGSSYNGNNYASLSLTGGVPPTTPQPNPSLTPTQYIKVGQGFIVQVKDNPATIGALPVTHQLVFDNSMRSDEDGVFYNANKGQPKDRFWLQLTADDKYTNTILIGYVGAATNNYDGDYDSELMSEGDDSLYSILQNKKLQIDGRQYPLNTEDIVPLGARYATNANYRFSLAGKEGVFANDQNIFLRDKLLNKEVNLSETDYNFSAIKGTESNRFEIAYKSSTFLATQNVDKTNIKIYKTATDFVIINKTPMQKVELFDMAGRLISKLDKNDNELHINHTNLTEGFYLLKIYSGNEVLTKKIIK</sequence>
<dbReference type="InterPro" id="IPR011889">
    <property type="entry name" value="Liste_lipo_26"/>
</dbReference>
<name>A0A1T5FI37_9FLAO</name>
<evidence type="ECO:0000313" key="5">
    <source>
        <dbReference type="Proteomes" id="UP000191112"/>
    </source>
</evidence>
<gene>
    <name evidence="4" type="ORF">SAMN05660477_02081</name>
</gene>
<dbReference type="Pfam" id="PF03382">
    <property type="entry name" value="DUF285"/>
    <property type="match status" value="2"/>
</dbReference>
<keyword evidence="5" id="KW-1185">Reference proteome</keyword>
<feature type="signal peptide" evidence="2">
    <location>
        <begin position="1"/>
        <end position="19"/>
    </location>
</feature>
<dbReference type="NCBIfam" id="TIGR04183">
    <property type="entry name" value="Por_Secre_tail"/>
    <property type="match status" value="1"/>
</dbReference>
<dbReference type="NCBIfam" id="TIGR02167">
    <property type="entry name" value="Liste_lipo_26"/>
    <property type="match status" value="5"/>
</dbReference>
<dbReference type="Gene3D" id="2.160.20.10">
    <property type="entry name" value="Single-stranded right-handed beta-helix, Pectin lyase-like"/>
    <property type="match status" value="1"/>
</dbReference>
<dbReference type="Proteomes" id="UP000191112">
    <property type="component" value="Unassembled WGS sequence"/>
</dbReference>
<dbReference type="SUPFAM" id="SSF51126">
    <property type="entry name" value="Pectin lyase-like"/>
    <property type="match status" value="1"/>
</dbReference>
<protein>
    <submittedName>
        <fullName evidence="4">Por secretion system C-terminal sorting domain-containing protein</fullName>
    </submittedName>
</protein>
<dbReference type="InterPro" id="IPR005046">
    <property type="entry name" value="DUF285"/>
</dbReference>
<accession>A0A1T5FI37</accession>
<dbReference type="STRING" id="619805.SAMN05660477_02081"/>
<evidence type="ECO:0000313" key="4">
    <source>
        <dbReference type="EMBL" id="SKB95841.1"/>
    </source>
</evidence>
<dbReference type="InterPro" id="IPR012334">
    <property type="entry name" value="Pectin_lyas_fold"/>
</dbReference>